<keyword evidence="8" id="KW-0496">Mitochondrion</keyword>
<dbReference type="PIRSF" id="PIRSF005822">
    <property type="entry name" value="NDUA2"/>
    <property type="match status" value="1"/>
</dbReference>
<gene>
    <name evidence="11" type="ORF">BC938DRAFT_483660</name>
</gene>
<keyword evidence="6" id="KW-0999">Mitochondrion inner membrane</keyword>
<reference evidence="11 12" key="1">
    <citation type="journal article" date="2018" name="New Phytol.">
        <title>Phylogenomics of Endogonaceae and evolution of mycorrhizas within Mucoromycota.</title>
        <authorList>
            <person name="Chang Y."/>
            <person name="Desiro A."/>
            <person name="Na H."/>
            <person name="Sandor L."/>
            <person name="Lipzen A."/>
            <person name="Clum A."/>
            <person name="Barry K."/>
            <person name="Grigoriev I.V."/>
            <person name="Martin F.M."/>
            <person name="Stajich J.E."/>
            <person name="Smith M.E."/>
            <person name="Bonito G."/>
            <person name="Spatafora J.W."/>
        </authorList>
    </citation>
    <scope>NUCLEOTIDE SEQUENCE [LARGE SCALE GENOMIC DNA]</scope>
    <source>
        <strain evidence="11 12">AD002</strain>
    </source>
</reference>
<name>A0A433QBP0_9FUNG</name>
<dbReference type="InterPro" id="IPR036249">
    <property type="entry name" value="Thioredoxin-like_sf"/>
</dbReference>
<evidence type="ECO:0000256" key="2">
    <source>
        <dbReference type="ARBA" id="ARBA00004443"/>
    </source>
</evidence>
<keyword evidence="9" id="KW-0472">Membrane</keyword>
<dbReference type="AlphaFoldDB" id="A0A433QBP0"/>
<dbReference type="SMART" id="SM00916">
    <property type="entry name" value="L51_S25_CI-B8"/>
    <property type="match status" value="1"/>
</dbReference>
<evidence type="ECO:0000256" key="5">
    <source>
        <dbReference type="ARBA" id="ARBA00022660"/>
    </source>
</evidence>
<evidence type="ECO:0000313" key="12">
    <source>
        <dbReference type="Proteomes" id="UP000274822"/>
    </source>
</evidence>
<dbReference type="EMBL" id="RBNJ01008968">
    <property type="protein sequence ID" value="RUS27144.1"/>
    <property type="molecule type" value="Genomic_DNA"/>
</dbReference>
<dbReference type="InterPro" id="IPR016464">
    <property type="entry name" value="NADH_Ub_cplx-1_asu_su-2"/>
</dbReference>
<keyword evidence="12" id="KW-1185">Reference proteome</keyword>
<sequence length="91" mass="10236">MSSILKTQLSKSIKEIRLHYCQTSTASNGVREFITENYTAIKQANPNLPILIREASGVEARAFARYVEKKAVLNNLPPKDVEKALEELMKS</sequence>
<keyword evidence="5" id="KW-0679">Respiratory chain</keyword>
<evidence type="ECO:0000256" key="8">
    <source>
        <dbReference type="ARBA" id="ARBA00023128"/>
    </source>
</evidence>
<comment type="function">
    <text evidence="1">Accessory subunit of the mitochondrial membrane respiratory chain NADH dehydrogenase (Complex I), that is believed not to be involved in catalysis. Complex I functions in the transfer of electrons from NADH to the respiratory chain. The immediate electron acceptor for the enzyme is believed to be ubiquinone.</text>
</comment>
<dbReference type="PANTHER" id="PTHR12878:SF0">
    <property type="entry name" value="NADH DEHYDROGENASE [UBIQUINONE] 1 ALPHA SUBCOMPLEX SUBUNIT 2"/>
    <property type="match status" value="1"/>
</dbReference>
<evidence type="ECO:0000256" key="3">
    <source>
        <dbReference type="ARBA" id="ARBA00008939"/>
    </source>
</evidence>
<dbReference type="SUPFAM" id="SSF52833">
    <property type="entry name" value="Thioredoxin-like"/>
    <property type="match status" value="1"/>
</dbReference>
<organism evidence="11 12">
    <name type="scientific">Jimgerdemannia flammicorona</name>
    <dbReference type="NCBI Taxonomy" id="994334"/>
    <lineage>
        <taxon>Eukaryota</taxon>
        <taxon>Fungi</taxon>
        <taxon>Fungi incertae sedis</taxon>
        <taxon>Mucoromycota</taxon>
        <taxon>Mucoromycotina</taxon>
        <taxon>Endogonomycetes</taxon>
        <taxon>Endogonales</taxon>
        <taxon>Endogonaceae</taxon>
        <taxon>Jimgerdemannia</taxon>
    </lineage>
</organism>
<evidence type="ECO:0000256" key="7">
    <source>
        <dbReference type="ARBA" id="ARBA00022982"/>
    </source>
</evidence>
<comment type="similarity">
    <text evidence="3">Belongs to the complex I NDUFA2 subunit family.</text>
</comment>
<feature type="domain" description="Ribosomal protein/NADH dehydrogenase" evidence="10">
    <location>
        <begin position="22"/>
        <end position="91"/>
    </location>
</feature>
<dbReference type="Gene3D" id="3.40.30.10">
    <property type="entry name" value="Glutaredoxin"/>
    <property type="match status" value="1"/>
</dbReference>
<keyword evidence="7" id="KW-0249">Electron transport</keyword>
<evidence type="ECO:0000313" key="11">
    <source>
        <dbReference type="EMBL" id="RUS27144.1"/>
    </source>
</evidence>
<dbReference type="InterPro" id="IPR007741">
    <property type="entry name" value="Ribosomal_mL43/mS25/NADH_DH"/>
</dbReference>
<dbReference type="Proteomes" id="UP000274822">
    <property type="component" value="Unassembled WGS sequence"/>
</dbReference>
<evidence type="ECO:0000259" key="10">
    <source>
        <dbReference type="SMART" id="SM00916"/>
    </source>
</evidence>
<proteinExistence type="inferred from homology"/>
<dbReference type="GO" id="GO:0005743">
    <property type="term" value="C:mitochondrial inner membrane"/>
    <property type="evidence" value="ECO:0007669"/>
    <property type="project" value="UniProtKB-SubCell"/>
</dbReference>
<protein>
    <submittedName>
        <fullName evidence="11">Thioredoxin-like protein</fullName>
    </submittedName>
</protein>
<evidence type="ECO:0000256" key="4">
    <source>
        <dbReference type="ARBA" id="ARBA00022448"/>
    </source>
</evidence>
<evidence type="ECO:0000256" key="6">
    <source>
        <dbReference type="ARBA" id="ARBA00022792"/>
    </source>
</evidence>
<evidence type="ECO:0000256" key="1">
    <source>
        <dbReference type="ARBA" id="ARBA00003195"/>
    </source>
</evidence>
<evidence type="ECO:0000256" key="9">
    <source>
        <dbReference type="ARBA" id="ARBA00023136"/>
    </source>
</evidence>
<dbReference type="PANTHER" id="PTHR12878">
    <property type="entry name" value="NADH-UBIQUINONE OXIDOREDUCTASE B8 SUBUNIT"/>
    <property type="match status" value="1"/>
</dbReference>
<comment type="subcellular location">
    <subcellularLocation>
        <location evidence="2">Mitochondrion inner membrane</location>
        <topology evidence="2">Peripheral membrane protein</topology>
        <orientation evidence="2">Matrix side</orientation>
    </subcellularLocation>
</comment>
<dbReference type="Pfam" id="PF05047">
    <property type="entry name" value="L51_S25_CI-B8"/>
    <property type="match status" value="1"/>
</dbReference>
<accession>A0A433QBP0</accession>
<keyword evidence="4" id="KW-0813">Transport</keyword>
<comment type="caution">
    <text evidence="11">The sequence shown here is derived from an EMBL/GenBank/DDBJ whole genome shotgun (WGS) entry which is preliminary data.</text>
</comment>